<protein>
    <recommendedName>
        <fullName evidence="1">CN hydrolase domain-containing protein</fullName>
    </recommendedName>
</protein>
<dbReference type="EMBL" id="JACAZH010000017">
    <property type="protein sequence ID" value="KAF7348222.1"/>
    <property type="molecule type" value="Genomic_DNA"/>
</dbReference>
<dbReference type="SUPFAM" id="SSF56317">
    <property type="entry name" value="Carbon-nitrogen hydrolase"/>
    <property type="match status" value="1"/>
</dbReference>
<dbReference type="Pfam" id="PF00795">
    <property type="entry name" value="CN_hydrolase"/>
    <property type="match status" value="1"/>
</dbReference>
<evidence type="ECO:0000313" key="2">
    <source>
        <dbReference type="EMBL" id="KAF7348222.1"/>
    </source>
</evidence>
<dbReference type="PROSITE" id="PS50263">
    <property type="entry name" value="CN_HYDROLASE"/>
    <property type="match status" value="1"/>
</dbReference>
<dbReference type="PANTHER" id="PTHR11750:SF26">
    <property type="entry name" value="PROTEIN N-TERMINAL AMIDASE"/>
    <property type="match status" value="1"/>
</dbReference>
<dbReference type="GO" id="GO:0030163">
    <property type="term" value="P:protein catabolic process"/>
    <property type="evidence" value="ECO:0007669"/>
    <property type="project" value="TreeGrafter"/>
</dbReference>
<gene>
    <name evidence="2" type="ORF">MSAN_01775600</name>
</gene>
<name>A0A8H7CU14_9AGAR</name>
<dbReference type="AlphaFoldDB" id="A0A8H7CU14"/>
<dbReference type="PANTHER" id="PTHR11750">
    <property type="entry name" value="PROTEIN N-TERMINAL AMIDASE"/>
    <property type="match status" value="1"/>
</dbReference>
<comment type="caution">
    <text evidence="2">The sequence shown here is derived from an EMBL/GenBank/DDBJ whole genome shotgun (WGS) entry which is preliminary data.</text>
</comment>
<evidence type="ECO:0000259" key="1">
    <source>
        <dbReference type="PROSITE" id="PS50263"/>
    </source>
</evidence>
<dbReference type="GO" id="GO:0070773">
    <property type="term" value="F:protein-N-terminal glutamine amidohydrolase activity"/>
    <property type="evidence" value="ECO:0007669"/>
    <property type="project" value="InterPro"/>
</dbReference>
<proteinExistence type="predicted"/>
<organism evidence="2 3">
    <name type="scientific">Mycena sanguinolenta</name>
    <dbReference type="NCBI Taxonomy" id="230812"/>
    <lineage>
        <taxon>Eukaryota</taxon>
        <taxon>Fungi</taxon>
        <taxon>Dikarya</taxon>
        <taxon>Basidiomycota</taxon>
        <taxon>Agaricomycotina</taxon>
        <taxon>Agaricomycetes</taxon>
        <taxon>Agaricomycetidae</taxon>
        <taxon>Agaricales</taxon>
        <taxon>Marasmiineae</taxon>
        <taxon>Mycenaceae</taxon>
        <taxon>Mycena</taxon>
    </lineage>
</organism>
<dbReference type="OrthoDB" id="201515at2759"/>
<dbReference type="InterPro" id="IPR003010">
    <property type="entry name" value="C-N_Hydrolase"/>
</dbReference>
<dbReference type="InterPro" id="IPR039703">
    <property type="entry name" value="Nta1"/>
</dbReference>
<dbReference type="InterPro" id="IPR036526">
    <property type="entry name" value="C-N_Hydrolase_sf"/>
</dbReference>
<keyword evidence="3" id="KW-1185">Reference proteome</keyword>
<evidence type="ECO:0000313" key="3">
    <source>
        <dbReference type="Proteomes" id="UP000623467"/>
    </source>
</evidence>
<sequence>MPYWEALLDCVWFQSRFAFVMDLDPIWHEMPIPSVLPRIAILQFQPKIGQISANIAKARELCRGIRPRSVDLVCLPEMVFSGYVFDSAAAIGPYLEHPRTGPTSMFCAELAKHLKCYVVAGYPERLEQSEVKQYLAETGTHVVGANSAAMYGPEGEWIGGYRKTNLFETDKTWAKPGTGFAAFSLPPPLSNLGLAICMDLNAQPPHQWTTADGPFEVADFCLTQKTNLLVLLNAWLDSGEQPEESYDMHTMNFWAERLRPLWVESSPASQETLVVVCNRAGVENGKTFAGSSAVFLHETRKG</sequence>
<reference evidence="2" key="1">
    <citation type="submission" date="2020-05" db="EMBL/GenBank/DDBJ databases">
        <title>Mycena genomes resolve the evolution of fungal bioluminescence.</title>
        <authorList>
            <person name="Tsai I.J."/>
        </authorList>
    </citation>
    <scope>NUCLEOTIDE SEQUENCE</scope>
    <source>
        <strain evidence="2">160909Yilan</strain>
    </source>
</reference>
<dbReference type="GO" id="GO:0008418">
    <property type="term" value="F:protein-N-terminal asparagine amidohydrolase activity"/>
    <property type="evidence" value="ECO:0007669"/>
    <property type="project" value="InterPro"/>
</dbReference>
<dbReference type="Gene3D" id="3.60.110.10">
    <property type="entry name" value="Carbon-nitrogen hydrolase"/>
    <property type="match status" value="1"/>
</dbReference>
<dbReference type="Proteomes" id="UP000623467">
    <property type="component" value="Unassembled WGS sequence"/>
</dbReference>
<feature type="domain" description="CN hydrolase" evidence="1">
    <location>
        <begin position="37"/>
        <end position="302"/>
    </location>
</feature>
<accession>A0A8H7CU14</accession>